<evidence type="ECO:0000256" key="8">
    <source>
        <dbReference type="SAM" id="MobiDB-lite"/>
    </source>
</evidence>
<dbReference type="SMART" id="SM00582">
    <property type="entry name" value="RPR"/>
    <property type="match status" value="1"/>
</dbReference>
<evidence type="ECO:0000256" key="7">
    <source>
        <dbReference type="ARBA" id="ARBA00023242"/>
    </source>
</evidence>
<sequence>MPPARKRGGSRGEATGQLSLGDLVLAKVKGFPAWPAKISRPEDWYRLPDPKKYFVEFFGTCEIAFVAPADIQVFTDETKIKLLVRSRGKCSKDFSRAVEEICEAFEGLHGKGSDRSREDIDSSTVSSLSSTTDAVEDGKPNNRDEIPKQKTQVKDECTHDELPVLGQCLKDQEGTFVPDVKENSLDSNHGVAPLLSVKKENRSSSDSTQIPRGKDVISKPSSKFSSLKGEKSPSRYEVGKENGLTVFSKSEKAYGNIKASAMDRSQNNFEGGDDNGCHCTVDLVPESKKNGILRTQEKNAAQKQPKDNSDEDFEHHKSEKQLEYEPVDKTVSPLDKGRETSSCSPIPDSDFSKEKTSKRSIKSKEHQFGKDKLLLDHSHNKAKLETIKRQDTERSVSVADHIMKTQTSNKRYKMDISEGSRPAKKSRHVDDDDKKSSRLDICDSLHIVGNEEDKPLKDIPMLSTKYAEPMMSTAEPLGNMECLSDKETVQAPEAMAESTNDAKDERRSSSLKQDMSISDQKKSPVHALTRRRTFRIDDDEGEEVHKTPVHRESGTILSAAVSNTSFTICNSQIQAEKLIDSRPTSRDTAMERSGIAKSSKKSCKDGIPPVKFEIPLQQSPGKTGERRLHKFAAKHVSSSPGKREDQRSLSREGKTTTSSSKLVSAAKLADHKTMKREIKASTVASSKAQAASSRHLGGTSDKLGHSYNQVTMEKMKPASSEKVKNMQKNAGMENRSDINFSAECSIDKDLSLGDRFVASDERLGNSMAESRFADSTASMKHLIAVAQAKRRQAHSQGLSHDKIVSVASTPVIPERSPSPLSAAQPISAVNFAHKDTREYLTSTSFASSIIARNCPSVDYMESEQHEHGVSPGGLPPGGSLSGGTEAAVARDALEGMIETLSRTKESIGRATRLAIDCAKYGIANEVVDLLIQKLESESSFHRKVDLFFLIDSITQCSHSQKGIAGASYIPTVQVALPRLLAAAAPPGAAACENRRQCLKVLRLWLERRIFPESLLRPFMTGIEVSNDSMSSGLFLRRPSRAERSVDDPIREMDGMLVDEYGSNAAFKLPGFLSAHMFEDEDDLPGSFSGDANNESPVDASTALVETDTCIAYPCDRRHHILEDVDGELEMEDVSIPSKDERALARNSFKVENEMSIYDQNAESTLSSQTGLVPSPVSSAPLPLDSPPPPPPLPPSPPPPSPPPPPMSPPPLPPPPPSFPPLPSLPPPSLPPTSPSLVYHPSGHQDYHRTSNGCGMTSLKTEAVVQHSPNFVTTGVCNNQSLHCVGSSRPYKFGQDDMYVATQGSHSNQQFQPAGGSFLQRSYHVLIPGHSLPILPPAGQVSACYAASTSQPLQNHFPYAKSMVDHHVQQHYHPYSLSSDPNGRRQYITNEQWRMHSGNVSLESQHSSWVMGGRTLSSSGSAFGQDGLLGSHVERPSQDIQLPSHASVAAVASVSVPPAHVVPQILHCRPDVPAINSWRPS</sequence>
<feature type="region of interest" description="Disordered" evidence="8">
    <location>
        <begin position="288"/>
        <end position="372"/>
    </location>
</feature>
<feature type="compositionally biased region" description="Basic and acidic residues" evidence="8">
    <location>
        <begin position="579"/>
        <end position="590"/>
    </location>
</feature>
<feature type="region of interest" description="Disordered" evidence="8">
    <location>
        <begin position="109"/>
        <end position="157"/>
    </location>
</feature>
<dbReference type="SUPFAM" id="SSF63748">
    <property type="entry name" value="Tudor/PWWP/MBT"/>
    <property type="match status" value="1"/>
</dbReference>
<dbReference type="InterPro" id="IPR000313">
    <property type="entry name" value="PWWP_dom"/>
</dbReference>
<feature type="compositionally biased region" description="Low complexity" evidence="8">
    <location>
        <begin position="1173"/>
        <end position="1182"/>
    </location>
</feature>
<organism evidence="11">
    <name type="scientific">Anthurium amnicola</name>
    <dbReference type="NCBI Taxonomy" id="1678845"/>
    <lineage>
        <taxon>Eukaryota</taxon>
        <taxon>Viridiplantae</taxon>
        <taxon>Streptophyta</taxon>
        <taxon>Embryophyta</taxon>
        <taxon>Tracheophyta</taxon>
        <taxon>Spermatophyta</taxon>
        <taxon>Magnoliopsida</taxon>
        <taxon>Liliopsida</taxon>
        <taxon>Araceae</taxon>
        <taxon>Pothoideae</taxon>
        <taxon>Potheae</taxon>
        <taxon>Anthurium</taxon>
    </lineage>
</organism>
<keyword evidence="6" id="KW-0804">Transcription</keyword>
<dbReference type="Gene3D" id="1.25.40.90">
    <property type="match status" value="1"/>
</dbReference>
<dbReference type="PROSITE" id="PS50812">
    <property type="entry name" value="PWWP"/>
    <property type="match status" value="1"/>
</dbReference>
<keyword evidence="3" id="KW-0507">mRNA processing</keyword>
<evidence type="ECO:0000256" key="6">
    <source>
        <dbReference type="ARBA" id="ARBA00023163"/>
    </source>
</evidence>
<feature type="compositionally biased region" description="Basic and acidic residues" evidence="8">
    <location>
        <begin position="304"/>
        <end position="328"/>
    </location>
</feature>
<feature type="compositionally biased region" description="Low complexity" evidence="8">
    <location>
        <begin position="122"/>
        <end position="132"/>
    </location>
</feature>
<feature type="compositionally biased region" description="Basic and acidic residues" evidence="8">
    <location>
        <begin position="641"/>
        <end position="654"/>
    </location>
</feature>
<dbReference type="Pfam" id="PF00855">
    <property type="entry name" value="PWWP"/>
    <property type="match status" value="1"/>
</dbReference>
<feature type="domain" description="PWWP" evidence="9">
    <location>
        <begin position="20"/>
        <end position="77"/>
    </location>
</feature>
<evidence type="ECO:0000256" key="2">
    <source>
        <dbReference type="ARBA" id="ARBA00022473"/>
    </source>
</evidence>
<dbReference type="GO" id="GO:0006397">
    <property type="term" value="P:mRNA processing"/>
    <property type="evidence" value="ECO:0007669"/>
    <property type="project" value="UniProtKB-KW"/>
</dbReference>
<dbReference type="InterPro" id="IPR008942">
    <property type="entry name" value="ENTH_VHS"/>
</dbReference>
<evidence type="ECO:0000256" key="4">
    <source>
        <dbReference type="ARBA" id="ARBA00023015"/>
    </source>
</evidence>
<keyword evidence="7" id="KW-0539">Nucleus</keyword>
<feature type="region of interest" description="Disordered" evidence="8">
    <location>
        <begin position="491"/>
        <end position="526"/>
    </location>
</feature>
<dbReference type="GO" id="GO:0005634">
    <property type="term" value="C:nucleus"/>
    <property type="evidence" value="ECO:0007669"/>
    <property type="project" value="UniProtKB-SubCell"/>
</dbReference>
<dbReference type="SMART" id="SM00293">
    <property type="entry name" value="PWWP"/>
    <property type="match status" value="1"/>
</dbReference>
<dbReference type="InterPro" id="IPR006569">
    <property type="entry name" value="CID_dom"/>
</dbReference>
<evidence type="ECO:0000256" key="1">
    <source>
        <dbReference type="ARBA" id="ARBA00004123"/>
    </source>
</evidence>
<dbReference type="FunFam" id="1.25.40.90:FF:000037">
    <property type="entry name" value="Enhancer of ag-4 2"/>
    <property type="match status" value="1"/>
</dbReference>
<feature type="domain" description="CID" evidence="10">
    <location>
        <begin position="885"/>
        <end position="1026"/>
    </location>
</feature>
<protein>
    <submittedName>
        <fullName evidence="11">Hepatoma-derived growth factor-related protein 2</fullName>
    </submittedName>
</protein>
<feature type="region of interest" description="Disordered" evidence="8">
    <location>
        <begin position="415"/>
        <end position="436"/>
    </location>
</feature>
<evidence type="ECO:0000259" key="10">
    <source>
        <dbReference type="PROSITE" id="PS51391"/>
    </source>
</evidence>
<evidence type="ECO:0000313" key="11">
    <source>
        <dbReference type="EMBL" id="JAT52518.1"/>
    </source>
</evidence>
<feature type="compositionally biased region" description="Basic and acidic residues" evidence="8">
    <location>
        <begin position="109"/>
        <end position="120"/>
    </location>
</feature>
<feature type="region of interest" description="Disordered" evidence="8">
    <location>
        <begin position="865"/>
        <end position="884"/>
    </location>
</feature>
<feature type="region of interest" description="Disordered" evidence="8">
    <location>
        <begin position="179"/>
        <end position="250"/>
    </location>
</feature>
<dbReference type="PANTHER" id="PTHR12550:SF70">
    <property type="entry name" value="JIL-1 ANCHORING AND STABILIZING PROTEIN, ISOFORM A"/>
    <property type="match status" value="1"/>
</dbReference>
<evidence type="ECO:0000259" key="9">
    <source>
        <dbReference type="PROSITE" id="PS50812"/>
    </source>
</evidence>
<keyword evidence="5" id="KW-0287">Flowering</keyword>
<reference evidence="11" key="1">
    <citation type="submission" date="2015-07" db="EMBL/GenBank/DDBJ databases">
        <title>Transcriptome Assembly of Anthurium amnicola.</title>
        <authorList>
            <person name="Suzuki J."/>
        </authorList>
    </citation>
    <scope>NUCLEOTIDE SEQUENCE</scope>
</reference>
<feature type="compositionally biased region" description="Basic and acidic residues" evidence="8">
    <location>
        <begin position="668"/>
        <end position="679"/>
    </location>
</feature>
<keyword evidence="4" id="KW-0805">Transcription regulation</keyword>
<evidence type="ECO:0000256" key="5">
    <source>
        <dbReference type="ARBA" id="ARBA00023089"/>
    </source>
</evidence>
<name>A0A1D1YD06_9ARAE</name>
<evidence type="ECO:0000256" key="3">
    <source>
        <dbReference type="ARBA" id="ARBA00022664"/>
    </source>
</evidence>
<dbReference type="PROSITE" id="PS51391">
    <property type="entry name" value="CID"/>
    <property type="match status" value="1"/>
</dbReference>
<keyword evidence="2" id="KW-0217">Developmental protein</keyword>
<feature type="region of interest" description="Disordered" evidence="8">
    <location>
        <begin position="1163"/>
        <end position="1252"/>
    </location>
</feature>
<proteinExistence type="predicted"/>
<feature type="compositionally biased region" description="Basic and acidic residues" evidence="8">
    <location>
        <begin position="228"/>
        <end position="240"/>
    </location>
</feature>
<dbReference type="GO" id="GO:0009908">
    <property type="term" value="P:flower development"/>
    <property type="evidence" value="ECO:0007669"/>
    <property type="project" value="UniProtKB-KW"/>
</dbReference>
<accession>A0A1D1YD06</accession>
<feature type="compositionally biased region" description="Basic and acidic residues" evidence="8">
    <location>
        <begin position="136"/>
        <end position="157"/>
    </location>
</feature>
<comment type="subcellular location">
    <subcellularLocation>
        <location evidence="1">Nucleus</location>
    </subcellularLocation>
</comment>
<dbReference type="Gene3D" id="2.30.30.140">
    <property type="match status" value="1"/>
</dbReference>
<feature type="compositionally biased region" description="Basic and acidic residues" evidence="8">
    <location>
        <begin position="350"/>
        <end position="372"/>
    </location>
</feature>
<dbReference type="Pfam" id="PF04818">
    <property type="entry name" value="CID"/>
    <property type="match status" value="1"/>
</dbReference>
<feature type="compositionally biased region" description="Polar residues" evidence="8">
    <location>
        <begin position="682"/>
        <end position="692"/>
    </location>
</feature>
<dbReference type="EMBL" id="GDJX01015418">
    <property type="protein sequence ID" value="JAT52518.1"/>
    <property type="molecule type" value="Transcribed_RNA"/>
</dbReference>
<gene>
    <name evidence="11" type="primary">hdgfrp2_8</name>
    <name evidence="11" type="ORF">g.81436</name>
</gene>
<feature type="compositionally biased region" description="Low complexity" evidence="8">
    <location>
        <begin position="655"/>
        <end position="667"/>
    </location>
</feature>
<dbReference type="PANTHER" id="PTHR12550">
    <property type="entry name" value="HEPATOMA-DERIVED GROWTH FACTOR-RELATED"/>
    <property type="match status" value="1"/>
</dbReference>
<feature type="compositionally biased region" description="Pro residues" evidence="8">
    <location>
        <begin position="1183"/>
        <end position="1233"/>
    </location>
</feature>
<feature type="region of interest" description="Disordered" evidence="8">
    <location>
        <begin position="579"/>
        <end position="702"/>
    </location>
</feature>